<name>A0AAW5WX53_9LACO</name>
<dbReference type="Gene3D" id="1.10.10.2840">
    <property type="entry name" value="PucR C-terminal helix-turn-helix domain"/>
    <property type="match status" value="1"/>
</dbReference>
<dbReference type="Pfam" id="PF13556">
    <property type="entry name" value="HTH_30"/>
    <property type="match status" value="1"/>
</dbReference>
<dbReference type="InterPro" id="IPR012914">
    <property type="entry name" value="PucR_dom"/>
</dbReference>
<evidence type="ECO:0000313" key="5">
    <source>
        <dbReference type="Proteomes" id="UP001211420"/>
    </source>
</evidence>
<feature type="domain" description="Purine catabolism PurC-like" evidence="1">
    <location>
        <begin position="10"/>
        <end position="117"/>
    </location>
</feature>
<evidence type="ECO:0000259" key="1">
    <source>
        <dbReference type="Pfam" id="PF07905"/>
    </source>
</evidence>
<dbReference type="InterPro" id="IPR051448">
    <property type="entry name" value="CdaR-like_regulators"/>
</dbReference>
<evidence type="ECO:0000259" key="2">
    <source>
        <dbReference type="Pfam" id="PF13556"/>
    </source>
</evidence>
<reference evidence="4" key="1">
    <citation type="submission" date="2022-01" db="EMBL/GenBank/DDBJ databases">
        <title>STING isolate genome collection.</title>
        <authorList>
            <person name="France M."/>
            <person name="Rutt L."/>
            <person name="Humphrys M."/>
            <person name="Ravel J."/>
        </authorList>
    </citation>
    <scope>NUCLEOTIDE SEQUENCE</scope>
    <source>
        <strain evidence="4">C0081E5</strain>
    </source>
</reference>
<evidence type="ECO:0000313" key="6">
    <source>
        <dbReference type="Proteomes" id="UP001211566"/>
    </source>
</evidence>
<dbReference type="PANTHER" id="PTHR33744">
    <property type="entry name" value="CARBOHYDRATE DIACID REGULATOR"/>
    <property type="match status" value="1"/>
</dbReference>
<proteinExistence type="predicted"/>
<evidence type="ECO:0000313" key="3">
    <source>
        <dbReference type="EMBL" id="MCZ3621697.1"/>
    </source>
</evidence>
<evidence type="ECO:0000313" key="4">
    <source>
        <dbReference type="EMBL" id="MCZ9678257.1"/>
    </source>
</evidence>
<keyword evidence="5" id="KW-1185">Reference proteome</keyword>
<accession>A0AAW5WX53</accession>
<dbReference type="Proteomes" id="UP001211420">
    <property type="component" value="Unassembled WGS sequence"/>
</dbReference>
<dbReference type="RefSeq" id="WP_269254066.1">
    <property type="nucleotide sequence ID" value="NZ_JAKHEY010000004.1"/>
</dbReference>
<feature type="domain" description="PucR C-terminal helix-turn-helix" evidence="2">
    <location>
        <begin position="480"/>
        <end position="538"/>
    </location>
</feature>
<reference evidence="3 5" key="2">
    <citation type="submission" date="2022-01" db="EMBL/GenBank/DDBJ databases">
        <title>VMRC isolate genome collection.</title>
        <authorList>
            <person name="France M."/>
            <person name="Rutt L."/>
            <person name="Humphrys M."/>
            <person name="Ravel J."/>
        </authorList>
    </citation>
    <scope>NUCLEOTIDE SEQUENCE [LARGE SCALE GENOMIC DNA]</scope>
    <source>
        <strain evidence="3 5">C0172B4</strain>
    </source>
</reference>
<organism evidence="4 6">
    <name type="scientific">Lactobacillus mulieris</name>
    <dbReference type="NCBI Taxonomy" id="2508708"/>
    <lineage>
        <taxon>Bacteria</taxon>
        <taxon>Bacillati</taxon>
        <taxon>Bacillota</taxon>
        <taxon>Bacilli</taxon>
        <taxon>Lactobacillales</taxon>
        <taxon>Lactobacillaceae</taxon>
        <taxon>Lactobacillus</taxon>
    </lineage>
</organism>
<dbReference type="InterPro" id="IPR025736">
    <property type="entry name" value="PucR_C-HTH_dom"/>
</dbReference>
<dbReference type="EMBL" id="JAKHEY010000004">
    <property type="protein sequence ID" value="MCZ9678257.1"/>
    <property type="molecule type" value="Genomic_DNA"/>
</dbReference>
<comment type="caution">
    <text evidence="4">The sequence shown here is derived from an EMBL/GenBank/DDBJ whole genome shotgun (WGS) entry which is preliminary data.</text>
</comment>
<gene>
    <name evidence="3" type="ORF">L2772_02290</name>
    <name evidence="4" type="ORF">L2Z99_04065</name>
</gene>
<dbReference type="Proteomes" id="UP001211566">
    <property type="component" value="Unassembled WGS sequence"/>
</dbReference>
<dbReference type="InterPro" id="IPR042070">
    <property type="entry name" value="PucR_C-HTH_sf"/>
</dbReference>
<sequence>MDNKIRIKDLVTSSVFNNYCLITADLSLDKEINSVTIMDIKGIEKWVHKDELLIIGDFAKTELNTQFIDALHQKGIAGIITKKKYKKYISSDNINLFTFYKIPIILIDDFHPWSDVIISLKEITIRHRTQLLKENEKFYQELISYVSTHSAETSLCNLVYKKIQLSSAIVDKNMHLLDFSNDWAWNEYFENFSVKNIAAIEPLGYDLSGKAVTGFVFKSKFLEQLDFSLYFLPILEDGKLESYFVFRSKHFSETIPSELFSKCQNIKSIFFLKHSLIKKIETNNIFLQNSVFEELIKLSTPSQTVLEKSSLTLGQRINTDYLAVVIYSKLMASDYSQPEKEFINFYYEINKHKGAFFNPLIFIKDYHWIVLFPTNKNIEKNIELISNILKDELHISKFYIGISSFHKYWNLNIAWQEALAAIQFAKSSNTSKNIQAYQQIGIFKLFTNNKGDINYLFLDHMYKHFILPLIMYDKKHDSHLVQTLSMFFSNNFSYTQTSKLLFIHINTLRARLKKIEELINVDFKNTDSLMNLYIAIRAYQSEKLINKN</sequence>
<dbReference type="AlphaFoldDB" id="A0AAW5WX53"/>
<protein>
    <submittedName>
        <fullName evidence="4">Helix-turn-helix domain-containing protein</fullName>
    </submittedName>
</protein>
<dbReference type="EMBL" id="JAKHPW010000001">
    <property type="protein sequence ID" value="MCZ3621697.1"/>
    <property type="molecule type" value="Genomic_DNA"/>
</dbReference>
<dbReference type="Pfam" id="PF07905">
    <property type="entry name" value="PucR"/>
    <property type="match status" value="1"/>
</dbReference>
<dbReference type="PANTHER" id="PTHR33744:SF1">
    <property type="entry name" value="DNA-BINDING TRANSCRIPTIONAL ACTIVATOR ADER"/>
    <property type="match status" value="1"/>
</dbReference>